<feature type="compositionally biased region" description="Basic and acidic residues" evidence="1">
    <location>
        <begin position="61"/>
        <end position="72"/>
    </location>
</feature>
<feature type="compositionally biased region" description="Low complexity" evidence="1">
    <location>
        <begin position="45"/>
        <end position="54"/>
    </location>
</feature>
<feature type="compositionally biased region" description="Basic and acidic residues" evidence="1">
    <location>
        <begin position="1"/>
        <end position="11"/>
    </location>
</feature>
<keyword evidence="3" id="KW-1185">Reference proteome</keyword>
<feature type="compositionally biased region" description="Low complexity" evidence="1">
    <location>
        <begin position="243"/>
        <end position="252"/>
    </location>
</feature>
<reference evidence="2 3" key="1">
    <citation type="journal article" date="2019" name="Int. J. Syst. Evol. Microbiol.">
        <title>The Global Catalogue of Microorganisms (GCM) 10K type strain sequencing project: providing services to taxonomists for standard genome sequencing and annotation.</title>
        <authorList>
            <consortium name="The Broad Institute Genomics Platform"/>
            <consortium name="The Broad Institute Genome Sequencing Center for Infectious Disease"/>
            <person name="Wu L."/>
            <person name="Ma J."/>
        </authorList>
    </citation>
    <scope>NUCLEOTIDE SEQUENCE [LARGE SCALE GENOMIC DNA]</scope>
    <source>
        <strain evidence="2 3">JCM 15900</strain>
    </source>
</reference>
<evidence type="ECO:0000313" key="2">
    <source>
        <dbReference type="EMBL" id="GAA2106375.1"/>
    </source>
</evidence>
<evidence type="ECO:0000313" key="3">
    <source>
        <dbReference type="Proteomes" id="UP001500984"/>
    </source>
</evidence>
<feature type="compositionally biased region" description="Basic and acidic residues" evidence="1">
    <location>
        <begin position="253"/>
        <end position="268"/>
    </location>
</feature>
<dbReference type="Pfam" id="PF12502">
    <property type="entry name" value="DUF3710"/>
    <property type="match status" value="1"/>
</dbReference>
<dbReference type="EMBL" id="BAAAPZ010000019">
    <property type="protein sequence ID" value="GAA2106375.1"/>
    <property type="molecule type" value="Genomic_DNA"/>
</dbReference>
<gene>
    <name evidence="2" type="ORF">GCM10009823_32410</name>
</gene>
<protein>
    <submittedName>
        <fullName evidence="2">DUF3710 domain-containing protein</fullName>
    </submittedName>
</protein>
<comment type="caution">
    <text evidence="2">The sequence shown here is derived from an EMBL/GenBank/DDBJ whole genome shotgun (WGS) entry which is preliminary data.</text>
</comment>
<feature type="region of interest" description="Disordered" evidence="1">
    <location>
        <begin position="1"/>
        <end position="83"/>
    </location>
</feature>
<dbReference type="RefSeq" id="WP_344338562.1">
    <property type="nucleotide sequence ID" value="NZ_BAAAPZ010000019.1"/>
</dbReference>
<proteinExistence type="predicted"/>
<name>A0ABN2X7S8_9MICO</name>
<dbReference type="InterPro" id="IPR022183">
    <property type="entry name" value="DUF3710"/>
</dbReference>
<accession>A0ABN2X7S8</accession>
<evidence type="ECO:0000256" key="1">
    <source>
        <dbReference type="SAM" id="MobiDB-lite"/>
    </source>
</evidence>
<feature type="region of interest" description="Disordered" evidence="1">
    <location>
        <begin position="243"/>
        <end position="287"/>
    </location>
</feature>
<organism evidence="2 3">
    <name type="scientific">Brevibacterium salitolerans</name>
    <dbReference type="NCBI Taxonomy" id="1403566"/>
    <lineage>
        <taxon>Bacteria</taxon>
        <taxon>Bacillati</taxon>
        <taxon>Actinomycetota</taxon>
        <taxon>Actinomycetes</taxon>
        <taxon>Micrococcales</taxon>
        <taxon>Brevibacteriaceae</taxon>
        <taxon>Brevibacterium</taxon>
    </lineage>
</organism>
<dbReference type="Proteomes" id="UP001500984">
    <property type="component" value="Unassembled WGS sequence"/>
</dbReference>
<sequence length="287" mass="30222">MGLFDLFRKSSDPAASGGSEDALPEDADARSAAQPSAADEEAPAEAEAASGAAAPDDEWAPDPKEGPRDRAENGPFDAAEAVPERNRLDLGAVAVPVIDGMQIRLETEGKTDRILAVTLVNGKAAMQLQVFAAPRGEGLWRSVRTELAESIRKRGGKADELYTELGHELVSQVPVRTKDGRTGVRITRFAGVDGPRWFLRAVFSGTAVTEASERAALVDLFRGAVVRRGDAAMPPRELIALTAPAAQSGGAAEEARAASDAGEEKSGGPDDDDLNPFERGPEIAEVR</sequence>